<comment type="caution">
    <text evidence="1">The sequence shown here is derived from an EMBL/GenBank/DDBJ whole genome shotgun (WGS) entry which is preliminary data.</text>
</comment>
<dbReference type="InterPro" id="IPR046190">
    <property type="entry name" value="DUF6218"/>
</dbReference>
<accession>A0ABN3V2G4</accession>
<dbReference type="EMBL" id="BAAAUX010000002">
    <property type="protein sequence ID" value="GAA2775916.1"/>
    <property type="molecule type" value="Genomic_DNA"/>
</dbReference>
<protein>
    <submittedName>
        <fullName evidence="1">Uncharacterized protein</fullName>
    </submittedName>
</protein>
<evidence type="ECO:0000313" key="1">
    <source>
        <dbReference type="EMBL" id="GAA2775916.1"/>
    </source>
</evidence>
<dbReference type="Proteomes" id="UP001500979">
    <property type="component" value="Unassembled WGS sequence"/>
</dbReference>
<dbReference type="RefSeq" id="WP_344677703.1">
    <property type="nucleotide sequence ID" value="NZ_BAAAUX010000002.1"/>
</dbReference>
<reference evidence="1 2" key="1">
    <citation type="journal article" date="2019" name="Int. J. Syst. Evol. Microbiol.">
        <title>The Global Catalogue of Microorganisms (GCM) 10K type strain sequencing project: providing services to taxonomists for standard genome sequencing and annotation.</title>
        <authorList>
            <consortium name="The Broad Institute Genomics Platform"/>
            <consortium name="The Broad Institute Genome Sequencing Center for Infectious Disease"/>
            <person name="Wu L."/>
            <person name="Ma J."/>
        </authorList>
    </citation>
    <scope>NUCLEOTIDE SEQUENCE [LARGE SCALE GENOMIC DNA]</scope>
    <source>
        <strain evidence="1 2">JCM 9383</strain>
    </source>
</reference>
<organism evidence="1 2">
    <name type="scientific">Saccharopolyspora taberi</name>
    <dbReference type="NCBI Taxonomy" id="60895"/>
    <lineage>
        <taxon>Bacteria</taxon>
        <taxon>Bacillati</taxon>
        <taxon>Actinomycetota</taxon>
        <taxon>Actinomycetes</taxon>
        <taxon>Pseudonocardiales</taxon>
        <taxon>Pseudonocardiaceae</taxon>
        <taxon>Saccharopolyspora</taxon>
    </lineage>
</organism>
<evidence type="ECO:0000313" key="2">
    <source>
        <dbReference type="Proteomes" id="UP001500979"/>
    </source>
</evidence>
<name>A0ABN3V2G4_9PSEU</name>
<keyword evidence="2" id="KW-1185">Reference proteome</keyword>
<proteinExistence type="predicted"/>
<dbReference type="Pfam" id="PF19726">
    <property type="entry name" value="DUF6218"/>
    <property type="match status" value="1"/>
</dbReference>
<sequence length="217" mass="23066">MLGHAVFGSGTGNDGRDSIAVWHVSIDCRNVGAWIFACEDALHDSATAARIVAITSGRVVAGWDNEAALSRLEEIHRVAGAAAGTHAITVQELLDEIAGTRAEYQARVREEQERSRTVADLAWAVELPETAGSAGELARAAGLAAPPGSCPAAEDALLTSMLLNWCLQAWQDTTAALGRKYLRETFGEPRELPGKWEDALRAAYAAGRTARMAAVSR</sequence>
<gene>
    <name evidence="1" type="ORF">GCM10010470_05370</name>
</gene>